<evidence type="ECO:0000313" key="4">
    <source>
        <dbReference type="Proteomes" id="UP001153069"/>
    </source>
</evidence>
<comment type="caution">
    <text evidence="3">The sequence shown here is derived from an EMBL/GenBank/DDBJ whole genome shotgun (WGS) entry which is preliminary data.</text>
</comment>
<sequence>MQKRKRTTRLTKRRSSLFPAVLAGILHRHSCQAFSVQSRTNSYHPLVVGQQPCRSSSDYHSCPIRRHRRLTTKVNGDEDSKRLSLADHFRKAGAKFRARPGTYMIIPCVAALVGWFTNWLAVQMIFYPIRFRGIPLWIKDEVPLGFLGWQGIVPCKTRPMSEAMVHMVTSQLLTVKEAFARLDPSELAKRLAPEVPKLGESVLADIVPQQLVGLPKAAFFGLPAVSQRILQHFNFAFLRSLCQDMISNVDNYFNIQNCVQNQMLQDRSLLGELFKKCGQKELDFLTNSGLWFGFLLGLIQMAVALFFENPWTLSIGGLIVGLATNWLALKWIFEPVNPTRVGPFILQGQFLRRQKEVAAEFSKFFANRILTSHQVWNSILTDPTTSPSFYALFARHFMGFANRVTGCLRINVEPEVIQMATNRAMTKLPEHIPVLHSYIDRTLGLEGTLRVKMEQMTSSQFERVLHPIFEEDEATLIAAGAVLGFAAGLIQQGLETGKIKLPDFWSPVAKKIGPYLEYPRSQLAVFGNKAKASIRTLATKVRATTTQSWRSLNGSSANGVKSPGSSSSKSTTANQDIGDSSNDASNNGDNAERTDEDQDGSEDEQKK</sequence>
<dbReference type="OrthoDB" id="410754at2759"/>
<keyword evidence="2" id="KW-0812">Transmembrane</keyword>
<feature type="transmembrane region" description="Helical" evidence="2">
    <location>
        <begin position="104"/>
        <end position="129"/>
    </location>
</feature>
<protein>
    <submittedName>
        <fullName evidence="3">Uncharacterized protein</fullName>
    </submittedName>
</protein>
<dbReference type="AlphaFoldDB" id="A0A9N8HEN0"/>
<dbReference type="PANTHER" id="PTHR35791:SF1">
    <property type="entry name" value="UPF0754 MEMBRANE PROTEIN YHEB"/>
    <property type="match status" value="1"/>
</dbReference>
<dbReference type="Proteomes" id="UP001153069">
    <property type="component" value="Unassembled WGS sequence"/>
</dbReference>
<feature type="compositionally biased region" description="Polar residues" evidence="1">
    <location>
        <begin position="545"/>
        <end position="554"/>
    </location>
</feature>
<evidence type="ECO:0000256" key="1">
    <source>
        <dbReference type="SAM" id="MobiDB-lite"/>
    </source>
</evidence>
<name>A0A9N8HEN0_9STRA</name>
<proteinExistence type="predicted"/>
<keyword evidence="4" id="KW-1185">Reference proteome</keyword>
<dbReference type="PANTHER" id="PTHR35791">
    <property type="entry name" value="UPF0754 MEMBRANE PROTEIN YHEB"/>
    <property type="match status" value="1"/>
</dbReference>
<keyword evidence="2" id="KW-1133">Transmembrane helix</keyword>
<feature type="compositionally biased region" description="Acidic residues" evidence="1">
    <location>
        <begin position="594"/>
        <end position="607"/>
    </location>
</feature>
<feature type="region of interest" description="Disordered" evidence="1">
    <location>
        <begin position="545"/>
        <end position="607"/>
    </location>
</feature>
<feature type="compositionally biased region" description="Low complexity" evidence="1">
    <location>
        <begin position="555"/>
        <end position="589"/>
    </location>
</feature>
<evidence type="ECO:0000256" key="2">
    <source>
        <dbReference type="SAM" id="Phobius"/>
    </source>
</evidence>
<evidence type="ECO:0000313" key="3">
    <source>
        <dbReference type="EMBL" id="CAB9511376.1"/>
    </source>
</evidence>
<reference evidence="3" key="1">
    <citation type="submission" date="2020-06" db="EMBL/GenBank/DDBJ databases">
        <authorList>
            <consortium name="Plant Systems Biology data submission"/>
        </authorList>
    </citation>
    <scope>NUCLEOTIDE SEQUENCE</scope>
    <source>
        <strain evidence="3">D6</strain>
    </source>
</reference>
<organism evidence="3 4">
    <name type="scientific">Seminavis robusta</name>
    <dbReference type="NCBI Taxonomy" id="568900"/>
    <lineage>
        <taxon>Eukaryota</taxon>
        <taxon>Sar</taxon>
        <taxon>Stramenopiles</taxon>
        <taxon>Ochrophyta</taxon>
        <taxon>Bacillariophyta</taxon>
        <taxon>Bacillariophyceae</taxon>
        <taxon>Bacillariophycidae</taxon>
        <taxon>Naviculales</taxon>
        <taxon>Naviculaceae</taxon>
        <taxon>Seminavis</taxon>
    </lineage>
</organism>
<keyword evidence="2" id="KW-0472">Membrane</keyword>
<accession>A0A9N8HEN0</accession>
<dbReference type="EMBL" id="CAICTM010000481">
    <property type="protein sequence ID" value="CAB9511376.1"/>
    <property type="molecule type" value="Genomic_DNA"/>
</dbReference>
<gene>
    <name evidence="3" type="ORF">SEMRO_482_G151760.1</name>
</gene>